<comment type="catalytic activity">
    <reaction evidence="7 8">
        <text>deamido-NAD(+) + L-glutamine + ATP + H2O = L-glutamate + AMP + diphosphate + NAD(+) + H(+)</text>
        <dbReference type="Rhea" id="RHEA:24384"/>
        <dbReference type="ChEBI" id="CHEBI:15377"/>
        <dbReference type="ChEBI" id="CHEBI:15378"/>
        <dbReference type="ChEBI" id="CHEBI:29985"/>
        <dbReference type="ChEBI" id="CHEBI:30616"/>
        <dbReference type="ChEBI" id="CHEBI:33019"/>
        <dbReference type="ChEBI" id="CHEBI:57540"/>
        <dbReference type="ChEBI" id="CHEBI:58359"/>
        <dbReference type="ChEBI" id="CHEBI:58437"/>
        <dbReference type="ChEBI" id="CHEBI:456215"/>
        <dbReference type="EC" id="6.3.5.1"/>
    </reaction>
</comment>
<dbReference type="AlphaFoldDB" id="A0A2J6TLV5"/>
<dbReference type="InParanoid" id="A0A2J6TLV5"/>
<feature type="domain" description="CN hydrolase" evidence="9">
    <location>
        <begin position="5"/>
        <end position="278"/>
    </location>
</feature>
<dbReference type="Pfam" id="PF02540">
    <property type="entry name" value="NAD_synthase"/>
    <property type="match status" value="1"/>
</dbReference>
<dbReference type="Proteomes" id="UP000235371">
    <property type="component" value="Unassembled WGS sequence"/>
</dbReference>
<dbReference type="EC" id="6.3.5.1" evidence="8"/>
<sequence>MGHLVTIATCNLNQWALDFIGNQQRILESIRQSKLRGARLRVGPELEVCGYGCLDHFLEGDTDMHCWESLSEIIQHPDCQDILLDIGMPVKHKDVRYNCRLICYNKEILLIRPKLYLANDGNYYEMRYFTPWKGARVVENFYLPRSITKIMGQKKVPIGDALISTLDTCVGVETCEELFTPNAPHIAMGLDGCEVFTNSSGSHHELRKLHTRVELIVSATLKSGGIYMQQGCDGDRLYYDGCCMIIVNGKIVGYVAPLHSICQFSLNDVEVVTATIDLEEVRSYREQKSRAMQARDQPKYERVEVDMSLSREGDGIDLHLRPTRPKEVSYYLPEEEIAYGPACYLWDYLRRAKQAGFFLPLSGGIDSCATALIVHSMTHLVLEAIQSGKNPQVLQDLHRICGEEENSIWKPKTPQEICNKIFCTAYMAMEKHSSSLTRQRAANLAEAIGAHHLEYAIDSVYDAQVALLQSTTGYEAKFKMYGGTKVSNLALQNIQARLRMVNAYTLAQLLPQIRGRREGAPGSLLVLGSANVDESLRGYLTKYDCSSADINPIGGISKTDLKRFIQWASKPETFGLSLLQKFLDAPPTAELEPITDTYIQSDEADMGMTYNELSVYGRLRKIHKLGPWGMWEELGRLWGDKLSPQQIYEKVRFFHWNYAINRHKQTTITPAYHMEAYGVDDNRFDMRPFLYPSFEWAYRKIERAITAMGEAGTKVAGKEDQQ</sequence>
<dbReference type="SUPFAM" id="SSF52402">
    <property type="entry name" value="Adenine nucleotide alpha hydrolases-like"/>
    <property type="match status" value="1"/>
</dbReference>
<dbReference type="GO" id="GO:0005737">
    <property type="term" value="C:cytoplasm"/>
    <property type="evidence" value="ECO:0007669"/>
    <property type="project" value="InterPro"/>
</dbReference>
<evidence type="ECO:0000256" key="2">
    <source>
        <dbReference type="ARBA" id="ARBA00007145"/>
    </source>
</evidence>
<evidence type="ECO:0000256" key="7">
    <source>
        <dbReference type="ARBA" id="ARBA00052340"/>
    </source>
</evidence>
<dbReference type="NCBIfam" id="TIGR00552">
    <property type="entry name" value="nadE"/>
    <property type="match status" value="1"/>
</dbReference>
<dbReference type="FunFam" id="3.60.110.10:FF:000003">
    <property type="entry name" value="Glutamine-dependent NAD(+) synthetase"/>
    <property type="match status" value="1"/>
</dbReference>
<dbReference type="InterPro" id="IPR036526">
    <property type="entry name" value="C-N_Hydrolase_sf"/>
</dbReference>
<evidence type="ECO:0000259" key="9">
    <source>
        <dbReference type="PROSITE" id="PS50263"/>
    </source>
</evidence>
<dbReference type="PIRSF" id="PIRSF006630">
    <property type="entry name" value="NADS_GAT"/>
    <property type="match status" value="1"/>
</dbReference>
<dbReference type="CDD" id="cd00553">
    <property type="entry name" value="NAD_synthase"/>
    <property type="match status" value="1"/>
</dbReference>
<evidence type="ECO:0000256" key="1">
    <source>
        <dbReference type="ARBA" id="ARBA00005188"/>
    </source>
</evidence>
<dbReference type="FunFam" id="3.40.50.620:FF:000036">
    <property type="entry name" value="Glutamine-dependent NAD(+) synthetase"/>
    <property type="match status" value="1"/>
</dbReference>
<evidence type="ECO:0000313" key="10">
    <source>
        <dbReference type="EMBL" id="PMD63996.1"/>
    </source>
</evidence>
<dbReference type="Gene3D" id="3.40.50.620">
    <property type="entry name" value="HUPs"/>
    <property type="match status" value="1"/>
</dbReference>
<comment type="similarity">
    <text evidence="2 8">In the C-terminal section; belongs to the NAD synthetase family.</text>
</comment>
<dbReference type="SUPFAM" id="SSF56317">
    <property type="entry name" value="Carbon-nitrogen hydrolase"/>
    <property type="match status" value="1"/>
</dbReference>
<dbReference type="EMBL" id="KZ613774">
    <property type="protein sequence ID" value="PMD63996.1"/>
    <property type="molecule type" value="Genomic_DNA"/>
</dbReference>
<keyword evidence="11" id="KW-1185">Reference proteome</keyword>
<proteinExistence type="inferred from homology"/>
<dbReference type="GO" id="GO:0003952">
    <property type="term" value="F:NAD+ synthase (glutamine-hydrolyzing) activity"/>
    <property type="evidence" value="ECO:0007669"/>
    <property type="project" value="UniProtKB-UniRule"/>
</dbReference>
<dbReference type="GO" id="GO:0004359">
    <property type="term" value="F:glutaminase activity"/>
    <property type="evidence" value="ECO:0007669"/>
    <property type="project" value="InterPro"/>
</dbReference>
<accession>A0A2J6TLV5</accession>
<keyword evidence="3 8" id="KW-0436">Ligase</keyword>
<keyword evidence="5 8" id="KW-0067">ATP-binding</keyword>
<dbReference type="Gene3D" id="3.60.110.10">
    <property type="entry name" value="Carbon-nitrogen hydrolase"/>
    <property type="match status" value="1"/>
</dbReference>
<protein>
    <recommendedName>
        <fullName evidence="8">Glutamine-dependent NAD(+) synthetase</fullName>
        <ecNumber evidence="8">6.3.5.1</ecNumber>
    </recommendedName>
    <alternativeName>
        <fullName evidence="8">NAD(+) synthase [glutamine-hydrolyzing]</fullName>
    </alternativeName>
</protein>
<dbReference type="STRING" id="1095630.A0A2J6TLV5"/>
<evidence type="ECO:0000256" key="3">
    <source>
        <dbReference type="ARBA" id="ARBA00022598"/>
    </source>
</evidence>
<dbReference type="InterPro" id="IPR014729">
    <property type="entry name" value="Rossmann-like_a/b/a_fold"/>
</dbReference>
<evidence type="ECO:0000256" key="5">
    <source>
        <dbReference type="ARBA" id="ARBA00022840"/>
    </source>
</evidence>
<evidence type="ECO:0000313" key="11">
    <source>
        <dbReference type="Proteomes" id="UP000235371"/>
    </source>
</evidence>
<dbReference type="RefSeq" id="XP_024740900.1">
    <property type="nucleotide sequence ID" value="XM_024879556.1"/>
</dbReference>
<dbReference type="PROSITE" id="PS50263">
    <property type="entry name" value="CN_HYDROLASE"/>
    <property type="match status" value="1"/>
</dbReference>
<dbReference type="InterPro" id="IPR003010">
    <property type="entry name" value="C-N_Hydrolase"/>
</dbReference>
<dbReference type="Pfam" id="PF00795">
    <property type="entry name" value="CN_hydrolase"/>
    <property type="match status" value="1"/>
</dbReference>
<dbReference type="GO" id="GO:0009435">
    <property type="term" value="P:NAD+ biosynthetic process"/>
    <property type="evidence" value="ECO:0007669"/>
    <property type="project" value="UniProtKB-UniRule"/>
</dbReference>
<dbReference type="PANTHER" id="PTHR23090">
    <property type="entry name" value="NH 3 /GLUTAMINE-DEPENDENT NAD + SYNTHETASE"/>
    <property type="match status" value="1"/>
</dbReference>
<evidence type="ECO:0000256" key="4">
    <source>
        <dbReference type="ARBA" id="ARBA00022741"/>
    </source>
</evidence>
<dbReference type="FunCoup" id="A0A2J6TLV5">
    <property type="interactions" value="765"/>
</dbReference>
<evidence type="ECO:0000256" key="6">
    <source>
        <dbReference type="ARBA" id="ARBA00023027"/>
    </source>
</evidence>
<organism evidence="10 11">
    <name type="scientific">Hyaloscypha bicolor E</name>
    <dbReference type="NCBI Taxonomy" id="1095630"/>
    <lineage>
        <taxon>Eukaryota</taxon>
        <taxon>Fungi</taxon>
        <taxon>Dikarya</taxon>
        <taxon>Ascomycota</taxon>
        <taxon>Pezizomycotina</taxon>
        <taxon>Leotiomycetes</taxon>
        <taxon>Helotiales</taxon>
        <taxon>Hyaloscyphaceae</taxon>
        <taxon>Hyaloscypha</taxon>
        <taxon>Hyaloscypha bicolor</taxon>
    </lineage>
</organism>
<dbReference type="HAMAP" id="MF_02090">
    <property type="entry name" value="NadE_glutamine_dep"/>
    <property type="match status" value="1"/>
</dbReference>
<evidence type="ECO:0000256" key="8">
    <source>
        <dbReference type="PIRNR" id="PIRNR006630"/>
    </source>
</evidence>
<dbReference type="GO" id="GO:0005524">
    <property type="term" value="F:ATP binding"/>
    <property type="evidence" value="ECO:0007669"/>
    <property type="project" value="UniProtKB-UniRule"/>
</dbReference>
<dbReference type="InterPro" id="IPR003694">
    <property type="entry name" value="NAD_synthase"/>
</dbReference>
<name>A0A2J6TLV5_9HELO</name>
<keyword evidence="6 8" id="KW-0520">NAD</keyword>
<dbReference type="UniPathway" id="UPA00253">
    <property type="reaction ID" value="UER00334"/>
</dbReference>
<dbReference type="InterPro" id="IPR022310">
    <property type="entry name" value="NAD/GMP_synthase"/>
</dbReference>
<gene>
    <name evidence="10" type="ORF">K444DRAFT_609319</name>
</gene>
<reference evidence="10 11" key="1">
    <citation type="submission" date="2016-04" db="EMBL/GenBank/DDBJ databases">
        <title>A degradative enzymes factory behind the ericoid mycorrhizal symbiosis.</title>
        <authorList>
            <consortium name="DOE Joint Genome Institute"/>
            <person name="Martino E."/>
            <person name="Morin E."/>
            <person name="Grelet G."/>
            <person name="Kuo A."/>
            <person name="Kohler A."/>
            <person name="Daghino S."/>
            <person name="Barry K."/>
            <person name="Choi C."/>
            <person name="Cichocki N."/>
            <person name="Clum A."/>
            <person name="Copeland A."/>
            <person name="Hainaut M."/>
            <person name="Haridas S."/>
            <person name="Labutti K."/>
            <person name="Lindquist E."/>
            <person name="Lipzen A."/>
            <person name="Khouja H.-R."/>
            <person name="Murat C."/>
            <person name="Ohm R."/>
            <person name="Olson A."/>
            <person name="Spatafora J."/>
            <person name="Veneault-Fourrey C."/>
            <person name="Henrissat B."/>
            <person name="Grigoriev I."/>
            <person name="Martin F."/>
            <person name="Perotto S."/>
        </authorList>
    </citation>
    <scope>NUCLEOTIDE SEQUENCE [LARGE SCALE GENOMIC DNA]</scope>
    <source>
        <strain evidence="10 11">E</strain>
    </source>
</reference>
<dbReference type="CDD" id="cd07570">
    <property type="entry name" value="GAT_Gln-NAD-synth"/>
    <property type="match status" value="1"/>
</dbReference>
<dbReference type="GeneID" id="36587633"/>
<comment type="pathway">
    <text evidence="1 8">Cofactor biosynthesis; NAD(+) biosynthesis; NAD(+) from deamido-NAD(+) (L-Gln route): step 1/1.</text>
</comment>
<dbReference type="PANTHER" id="PTHR23090:SF9">
    <property type="entry name" value="GLUTAMINE-DEPENDENT NAD(+) SYNTHETASE"/>
    <property type="match status" value="1"/>
</dbReference>
<dbReference type="InterPro" id="IPR014445">
    <property type="entry name" value="Gln-dep_NAD_synthase"/>
</dbReference>
<keyword evidence="4 8" id="KW-0547">Nucleotide-binding</keyword>
<dbReference type="OrthoDB" id="2020662at2759"/>